<dbReference type="PANTHER" id="PTHR45823:SF1">
    <property type="entry name" value="T-SNARE COILED-COIL HOMOLOGY DOMAIN-CONTAINING PROTEIN"/>
    <property type="match status" value="1"/>
</dbReference>
<dbReference type="STRING" id="7395.A0A1A9V2V7"/>
<dbReference type="EnsemblMetazoa" id="GAUT023964-RA">
    <property type="protein sequence ID" value="GAUT023964-PA"/>
    <property type="gene ID" value="GAUT023964"/>
</dbReference>
<evidence type="ECO:0000256" key="1">
    <source>
        <dbReference type="SAM" id="Coils"/>
    </source>
</evidence>
<keyword evidence="1" id="KW-0175">Coiled coil</keyword>
<sequence>MWDDDDKAIGLITSLRGVTAEIIQIIPEGKRTEFAAIMDTLEKKNMEVSHLELSSRCQKLNERIQDYATEIERLANLAYIGVPDDVLERLKINAFLKGLRDAELKKAVWTSPKTTFMETLGFALTQEAASVLWTSSMKVSSENDISDVVCVAVRQILRENKRMPASKTCKCYACQKPGHFARKYRSKHKGSHSTRNISEGASEISNKQCVKNENKGDVVICRTIVESNGNFSKEDMRSVQMADEDLNAILKAIEKEGRPTWEEISRESPITKAYWAQWQSLIVEDGCLWRIWHSEDASWAKKLLCSVISQHSKDEFPLFYDHQFHLKIFQRHKVNAFYAAISEYRLPNRIDVFSTELSDVISAMTYALELPECQANVEILWIPSHIGIDEDERANEIAKRALYQSQDSELSCRSPTITTPCRPTKGVINLDH</sequence>
<feature type="coiled-coil region" evidence="1">
    <location>
        <begin position="50"/>
        <end position="77"/>
    </location>
</feature>
<evidence type="ECO:0008006" key="4">
    <source>
        <dbReference type="Google" id="ProtNLM"/>
    </source>
</evidence>
<proteinExistence type="predicted"/>
<keyword evidence="3" id="KW-1185">Reference proteome</keyword>
<dbReference type="PANTHER" id="PTHR45823">
    <property type="entry name" value="T-SNARE COILED-COIL HOMOLOGY DOMAIN-CONTAINING PROTEIN"/>
    <property type="match status" value="1"/>
</dbReference>
<dbReference type="Proteomes" id="UP000078200">
    <property type="component" value="Unassembled WGS sequence"/>
</dbReference>
<protein>
    <recommendedName>
        <fullName evidence="4">CCHC-type domain-containing protein</fullName>
    </recommendedName>
</protein>
<organism evidence="2 3">
    <name type="scientific">Glossina austeni</name>
    <name type="common">Savannah tsetse fly</name>
    <dbReference type="NCBI Taxonomy" id="7395"/>
    <lineage>
        <taxon>Eukaryota</taxon>
        <taxon>Metazoa</taxon>
        <taxon>Ecdysozoa</taxon>
        <taxon>Arthropoda</taxon>
        <taxon>Hexapoda</taxon>
        <taxon>Insecta</taxon>
        <taxon>Pterygota</taxon>
        <taxon>Neoptera</taxon>
        <taxon>Endopterygota</taxon>
        <taxon>Diptera</taxon>
        <taxon>Brachycera</taxon>
        <taxon>Muscomorpha</taxon>
        <taxon>Hippoboscoidea</taxon>
        <taxon>Glossinidae</taxon>
        <taxon>Glossina</taxon>
    </lineage>
</organism>
<reference evidence="2" key="1">
    <citation type="submission" date="2020-05" db="UniProtKB">
        <authorList>
            <consortium name="EnsemblMetazoa"/>
        </authorList>
    </citation>
    <scope>IDENTIFICATION</scope>
    <source>
        <strain evidence="2">TTRI</strain>
    </source>
</reference>
<dbReference type="VEuPathDB" id="VectorBase:GAUT023964"/>
<evidence type="ECO:0000313" key="3">
    <source>
        <dbReference type="Proteomes" id="UP000078200"/>
    </source>
</evidence>
<evidence type="ECO:0000313" key="2">
    <source>
        <dbReference type="EnsemblMetazoa" id="GAUT023964-PA"/>
    </source>
</evidence>
<dbReference type="AlphaFoldDB" id="A0A1A9V2V7"/>
<accession>A0A1A9V2V7</accession>
<name>A0A1A9V2V7_GLOAU</name>